<comment type="caution">
    <text evidence="6">The sequence shown here is derived from an EMBL/GenBank/DDBJ whole genome shotgun (WGS) entry which is preliminary data.</text>
</comment>
<comment type="similarity">
    <text evidence="3">Belongs to the trans-sulfuration enzymes family. MetZ subfamily.</text>
</comment>
<dbReference type="InterPro" id="IPR000277">
    <property type="entry name" value="Cys/Met-Metab_PyrdxlP-dep_enz"/>
</dbReference>
<evidence type="ECO:0000256" key="1">
    <source>
        <dbReference type="ARBA" id="ARBA00001933"/>
    </source>
</evidence>
<name>A0ABV3T9Z0_9GAMM</name>
<comment type="catalytic activity">
    <reaction evidence="3">
        <text>O-succinyl-L-homoserine + hydrogen sulfide = L-homocysteine + succinate</text>
        <dbReference type="Rhea" id="RHEA:27826"/>
        <dbReference type="ChEBI" id="CHEBI:29919"/>
        <dbReference type="ChEBI" id="CHEBI:30031"/>
        <dbReference type="ChEBI" id="CHEBI:57661"/>
        <dbReference type="ChEBI" id="CHEBI:58199"/>
    </reaction>
</comment>
<protein>
    <recommendedName>
        <fullName evidence="3">O-succinylhomoserine sulfhydrylase</fullName>
        <shortName evidence="3">OSH sulfhydrylase</shortName>
        <shortName evidence="3">OSHS sulfhydrylase</shortName>
        <ecNumber evidence="3">2.5.1.-</ecNumber>
    </recommendedName>
</protein>
<dbReference type="NCBIfam" id="TIGR01325">
    <property type="entry name" value="O_suc_HS_sulf"/>
    <property type="match status" value="1"/>
</dbReference>
<dbReference type="EMBL" id="JBAKFM010000001">
    <property type="protein sequence ID" value="MEX0468449.1"/>
    <property type="molecule type" value="Genomic_DNA"/>
</dbReference>
<dbReference type="PANTHER" id="PTHR11808">
    <property type="entry name" value="TRANS-SULFURATION ENZYME FAMILY MEMBER"/>
    <property type="match status" value="1"/>
</dbReference>
<dbReference type="GO" id="GO:0016829">
    <property type="term" value="F:lyase activity"/>
    <property type="evidence" value="ECO:0007669"/>
    <property type="project" value="UniProtKB-KW"/>
</dbReference>
<sequence>MAEWGDDTTGLRAGWARTPEQEHSEAIFPTSSFTFRNAAEAAARFSGEAPGNIYARFTNPTVRAFEERLAAMEGGERAIGTSSGMAAILAICMGLLRSGDHVLCSLGVFGTTASLFANQLSRFGIETDFVAPTDTAGWAAAMRPQTRLLFLETPSNPLTEVADIPALADIAHAGGARLVVDNCFCTPALQKPLAMGADLVSHSATKFLDGQGRCVGGAVVGDAGTLDNHIFPFLRTAGPTMSPFNAWVFLKGLETLNLRMRHHSEQALALAQWLGEQRAVTQVYYPGLADHPQHDLAARQQSGFGGVVSFEVEGGREAAWQVVDATRMLSITANLGDVRTTITHPASTTHGRLSAEQRTRMGIGEGLVRISVGLEDQADIRADLAHGLDRLAPAG</sequence>
<dbReference type="PANTHER" id="PTHR11808:SF80">
    <property type="entry name" value="CYSTATHIONINE GAMMA-LYASE"/>
    <property type="match status" value="1"/>
</dbReference>
<feature type="region of interest" description="Disordered" evidence="5">
    <location>
        <begin position="1"/>
        <end position="20"/>
    </location>
</feature>
<dbReference type="InterPro" id="IPR015422">
    <property type="entry name" value="PyrdxlP-dep_Trfase_small"/>
</dbReference>
<dbReference type="EC" id="2.5.1.-" evidence="3"/>
<evidence type="ECO:0000256" key="5">
    <source>
        <dbReference type="SAM" id="MobiDB-lite"/>
    </source>
</evidence>
<keyword evidence="3" id="KW-0486">Methionine biosynthesis</keyword>
<proteinExistence type="inferred from homology"/>
<keyword evidence="3" id="KW-0028">Amino-acid biosynthesis</keyword>
<evidence type="ECO:0000256" key="2">
    <source>
        <dbReference type="ARBA" id="ARBA00022898"/>
    </source>
</evidence>
<keyword evidence="2 3" id="KW-0663">Pyridoxal phosphate</keyword>
<dbReference type="InterPro" id="IPR006234">
    <property type="entry name" value="O-succ-hSer_sulfhydrylase"/>
</dbReference>
<dbReference type="Gene3D" id="3.40.640.10">
    <property type="entry name" value="Type I PLP-dependent aspartate aminotransferase-like (Major domain)"/>
    <property type="match status" value="1"/>
</dbReference>
<dbReference type="InterPro" id="IPR015421">
    <property type="entry name" value="PyrdxlP-dep_Trfase_major"/>
</dbReference>
<dbReference type="PROSITE" id="PS00868">
    <property type="entry name" value="CYS_MET_METAB_PP"/>
    <property type="match status" value="1"/>
</dbReference>
<comment type="pathway">
    <text evidence="3">Amino-acid biosynthesis; L-methionine biosynthesis via de novo pathway; L-homocysteine from O-succinyl-L-homoserine: step 1/1.</text>
</comment>
<dbReference type="Gene3D" id="3.90.1150.10">
    <property type="entry name" value="Aspartate Aminotransferase, domain 1"/>
    <property type="match status" value="1"/>
</dbReference>
<keyword evidence="6" id="KW-0456">Lyase</keyword>
<dbReference type="Proteomes" id="UP001556709">
    <property type="component" value="Unassembled WGS sequence"/>
</dbReference>
<comment type="subunit">
    <text evidence="3">Homotetramer.</text>
</comment>
<dbReference type="RefSeq" id="WP_367958048.1">
    <property type="nucleotide sequence ID" value="NZ_JBAKFK010000001.1"/>
</dbReference>
<evidence type="ECO:0000313" key="6">
    <source>
        <dbReference type="EMBL" id="MEX0468449.1"/>
    </source>
</evidence>
<dbReference type="SUPFAM" id="SSF53383">
    <property type="entry name" value="PLP-dependent transferases"/>
    <property type="match status" value="1"/>
</dbReference>
<dbReference type="NCBIfam" id="NF006003">
    <property type="entry name" value="PRK08133.1"/>
    <property type="match status" value="1"/>
</dbReference>
<comment type="cofactor">
    <cofactor evidence="1 3 4">
        <name>pyridoxal 5'-phosphate</name>
        <dbReference type="ChEBI" id="CHEBI:597326"/>
    </cofactor>
</comment>
<dbReference type="Pfam" id="PF01053">
    <property type="entry name" value="Cys_Met_Meta_PP"/>
    <property type="match status" value="1"/>
</dbReference>
<dbReference type="InterPro" id="IPR054542">
    <property type="entry name" value="Cys_met_metab_PP"/>
</dbReference>
<dbReference type="HAMAP" id="MF_02056">
    <property type="entry name" value="MetZ"/>
    <property type="match status" value="1"/>
</dbReference>
<dbReference type="InterPro" id="IPR015424">
    <property type="entry name" value="PyrdxlP-dep_Trfase"/>
</dbReference>
<gene>
    <name evidence="3" type="primary">metZ</name>
    <name evidence="6" type="ORF">V6X73_01685</name>
</gene>
<keyword evidence="3" id="KW-0808">Transferase</keyword>
<evidence type="ECO:0000256" key="3">
    <source>
        <dbReference type="HAMAP-Rule" id="MF_02056"/>
    </source>
</evidence>
<evidence type="ECO:0000313" key="7">
    <source>
        <dbReference type="Proteomes" id="UP001556709"/>
    </source>
</evidence>
<comment type="function">
    <text evidence="3">Catalyzes the formation of L-homocysteine from O-succinyl-L-homoserine (OSHS) and hydrogen sulfide.</text>
</comment>
<dbReference type="CDD" id="cd00614">
    <property type="entry name" value="CGS_like"/>
    <property type="match status" value="1"/>
</dbReference>
<dbReference type="PIRSF" id="PIRSF001434">
    <property type="entry name" value="CGS"/>
    <property type="match status" value="1"/>
</dbReference>
<reference evidence="6 7" key="1">
    <citation type="submission" date="2024-02" db="EMBL/GenBank/DDBJ databases">
        <title>New especies of Spiribacter isolated from saline water.</title>
        <authorList>
            <person name="Leon M.J."/>
            <person name="De La Haba R."/>
            <person name="Sanchez-Porro C."/>
            <person name="Ventosa A."/>
        </authorList>
    </citation>
    <scope>NUCLEOTIDE SEQUENCE [LARGE SCALE GENOMIC DNA]</scope>
    <source>
        <strain evidence="7">ag22IC6-390</strain>
    </source>
</reference>
<organism evidence="6 7">
    <name type="scientific">Spiribacter pallidus</name>
    <dbReference type="NCBI Taxonomy" id="1987936"/>
    <lineage>
        <taxon>Bacteria</taxon>
        <taxon>Pseudomonadati</taxon>
        <taxon>Pseudomonadota</taxon>
        <taxon>Gammaproteobacteria</taxon>
        <taxon>Chromatiales</taxon>
        <taxon>Ectothiorhodospiraceae</taxon>
        <taxon>Spiribacter</taxon>
    </lineage>
</organism>
<accession>A0ABV3T9Z0</accession>
<keyword evidence="7" id="KW-1185">Reference proteome</keyword>
<feature type="modified residue" description="N6-(pyridoxal phosphate)lysine" evidence="3">
    <location>
        <position position="206"/>
    </location>
</feature>
<evidence type="ECO:0000256" key="4">
    <source>
        <dbReference type="RuleBase" id="RU362118"/>
    </source>
</evidence>